<sequence>MLDEVRSSIDDLSSFVEKHTSGNFVSINGGLELGKLRKCYDEVKKISNSTYDSWPFYCDQNLNSAMSGKLLKARTQSGTSITRTAAPDESAMHLSEPGDLTSIAMNAMAALARVPDDTIAVDTRGCREMTKSAEPEDQMGANTNKRSTHKRNAVTPAFSESRKRLVRRSGLCQANVQDELHERSAALEQSPCETAGPLAVTTPNNSTNELSTVDTTSEKDTKDEGHSDNECEGGCDERSAATNIAYQHVSGPLQQDALQQDVRMAESTLDSRTISDNSYSIVMDREATTDASKKGSDDASLKLLLIVPLGAQGPKEVPLERDHFNDRSMREVETYVECKRRKMGYDSFEDFKANVQGTDLDMMTDYLKFCDLNKVFVSFPDFRKMVNDIGIFSADRTDGMTGKPGEILESDGMGEPPPECHPYGPLKFIVRISVDNDVEEVPLDDGDSKDVEFYTGYQHVHLYYSGKEKTAS</sequence>
<evidence type="ECO:0000313" key="2">
    <source>
        <dbReference type="EMBL" id="RYN82576.1"/>
    </source>
</evidence>
<dbReference type="Proteomes" id="UP000293195">
    <property type="component" value="Unassembled WGS sequence"/>
</dbReference>
<feature type="region of interest" description="Disordered" evidence="1">
    <location>
        <begin position="185"/>
        <end position="236"/>
    </location>
</feature>
<protein>
    <submittedName>
        <fullName evidence="2">Uncharacterized protein</fullName>
    </submittedName>
</protein>
<organism evidence="2 3">
    <name type="scientific">Alternaria tenuissima</name>
    <dbReference type="NCBI Taxonomy" id="119927"/>
    <lineage>
        <taxon>Eukaryota</taxon>
        <taxon>Fungi</taxon>
        <taxon>Dikarya</taxon>
        <taxon>Ascomycota</taxon>
        <taxon>Pezizomycotina</taxon>
        <taxon>Dothideomycetes</taxon>
        <taxon>Pleosporomycetidae</taxon>
        <taxon>Pleosporales</taxon>
        <taxon>Pleosporineae</taxon>
        <taxon>Pleosporaceae</taxon>
        <taxon>Alternaria</taxon>
        <taxon>Alternaria sect. Alternaria</taxon>
        <taxon>Alternaria alternata complex</taxon>
    </lineage>
</organism>
<feature type="compositionally biased region" description="Polar residues" evidence="1">
    <location>
        <begin position="201"/>
        <end position="215"/>
    </location>
</feature>
<gene>
    <name evidence="2" type="ORF">AA0119_g13401</name>
</gene>
<dbReference type="EMBL" id="PDXF01000235">
    <property type="protein sequence ID" value="RYN82576.1"/>
    <property type="molecule type" value="Genomic_DNA"/>
</dbReference>
<proteinExistence type="predicted"/>
<evidence type="ECO:0000256" key="1">
    <source>
        <dbReference type="SAM" id="MobiDB-lite"/>
    </source>
</evidence>
<feature type="compositionally biased region" description="Basic and acidic residues" evidence="1">
    <location>
        <begin position="216"/>
        <end position="236"/>
    </location>
</feature>
<evidence type="ECO:0000313" key="3">
    <source>
        <dbReference type="Proteomes" id="UP000293195"/>
    </source>
</evidence>
<reference evidence="3" key="1">
    <citation type="journal article" date="2019" name="bioRxiv">
        <title>Genomics, evolutionary history and diagnostics of the Alternaria alternata species group including apple and Asian pear pathotypes.</title>
        <authorList>
            <person name="Armitage A.D."/>
            <person name="Cockerton H.M."/>
            <person name="Sreenivasaprasad S."/>
            <person name="Woodhall J.W."/>
            <person name="Lane C.R."/>
            <person name="Harrison R.J."/>
            <person name="Clarkson J.P."/>
        </authorList>
    </citation>
    <scope>NUCLEOTIDE SEQUENCE [LARGE SCALE GENOMIC DNA]</scope>
    <source>
        <strain evidence="3">FERA 635</strain>
    </source>
</reference>
<comment type="caution">
    <text evidence="2">The sequence shown here is derived from an EMBL/GenBank/DDBJ whole genome shotgun (WGS) entry which is preliminary data.</text>
</comment>
<keyword evidence="3" id="KW-1185">Reference proteome</keyword>
<accession>A0ABY0FNR5</accession>
<feature type="region of interest" description="Disordered" evidence="1">
    <location>
        <begin position="129"/>
        <end position="165"/>
    </location>
</feature>
<name>A0ABY0FNR5_9PLEO</name>